<dbReference type="OrthoDB" id="446770at2759"/>
<reference evidence="1" key="1">
    <citation type="submission" date="2022-10" db="EMBL/GenBank/DDBJ databases">
        <authorList>
            <person name="Chen Y."/>
            <person name="Dougan E. K."/>
            <person name="Chan C."/>
            <person name="Rhodes N."/>
            <person name="Thang M."/>
        </authorList>
    </citation>
    <scope>NUCLEOTIDE SEQUENCE</scope>
</reference>
<protein>
    <submittedName>
        <fullName evidence="3">C2 domain-containing protein</fullName>
    </submittedName>
</protein>
<dbReference type="Proteomes" id="UP001152797">
    <property type="component" value="Unassembled WGS sequence"/>
</dbReference>
<dbReference type="InterPro" id="IPR035892">
    <property type="entry name" value="C2_domain_sf"/>
</dbReference>
<dbReference type="EMBL" id="CAMXCT020003197">
    <property type="protein sequence ID" value="CAL1156363.1"/>
    <property type="molecule type" value="Genomic_DNA"/>
</dbReference>
<gene>
    <name evidence="1" type="ORF">C1SCF055_LOCUS28895</name>
</gene>
<name>A0A9P1D3E2_9DINO</name>
<dbReference type="EMBL" id="CAMXCT010003197">
    <property type="protein sequence ID" value="CAI4002988.1"/>
    <property type="molecule type" value="Genomic_DNA"/>
</dbReference>
<evidence type="ECO:0000313" key="3">
    <source>
        <dbReference type="EMBL" id="CAL4790300.1"/>
    </source>
</evidence>
<accession>A0A9P1D3E2</accession>
<keyword evidence="4" id="KW-1185">Reference proteome</keyword>
<dbReference type="AlphaFoldDB" id="A0A9P1D3E2"/>
<comment type="caution">
    <text evidence="1">The sequence shown here is derived from an EMBL/GenBank/DDBJ whole genome shotgun (WGS) entry which is preliminary data.</text>
</comment>
<evidence type="ECO:0000313" key="2">
    <source>
        <dbReference type="EMBL" id="CAL1156363.1"/>
    </source>
</evidence>
<evidence type="ECO:0000313" key="1">
    <source>
        <dbReference type="EMBL" id="CAI4002988.1"/>
    </source>
</evidence>
<reference evidence="2" key="2">
    <citation type="submission" date="2024-04" db="EMBL/GenBank/DDBJ databases">
        <authorList>
            <person name="Chen Y."/>
            <person name="Shah S."/>
            <person name="Dougan E. K."/>
            <person name="Thang M."/>
            <person name="Chan C."/>
        </authorList>
    </citation>
    <scope>NUCLEOTIDE SEQUENCE [LARGE SCALE GENOMIC DNA]</scope>
</reference>
<evidence type="ECO:0000313" key="4">
    <source>
        <dbReference type="Proteomes" id="UP001152797"/>
    </source>
</evidence>
<proteinExistence type="predicted"/>
<dbReference type="EMBL" id="CAMXCT030003197">
    <property type="protein sequence ID" value="CAL4790300.1"/>
    <property type="molecule type" value="Genomic_DNA"/>
</dbReference>
<dbReference type="SUPFAM" id="SSF49562">
    <property type="entry name" value="C2 domain (Calcium/lipid-binding domain, CaLB)"/>
    <property type="match status" value="1"/>
</dbReference>
<sequence>MVVRVDRDFCRWLEHQGLHVLVFDASAPSAGASEEQIGLIGEVHVPLLQLLSSRTARVQGNYPLHRPGTQSPVGYIEIAIGWQDDPTSVVAGAGDALEPQGTA</sequence>
<organism evidence="1">
    <name type="scientific">Cladocopium goreaui</name>
    <dbReference type="NCBI Taxonomy" id="2562237"/>
    <lineage>
        <taxon>Eukaryota</taxon>
        <taxon>Sar</taxon>
        <taxon>Alveolata</taxon>
        <taxon>Dinophyceae</taxon>
        <taxon>Suessiales</taxon>
        <taxon>Symbiodiniaceae</taxon>
        <taxon>Cladocopium</taxon>
    </lineage>
</organism>